<dbReference type="Gene3D" id="3.40.50.2300">
    <property type="match status" value="1"/>
</dbReference>
<reference evidence="5" key="1">
    <citation type="submission" date="2016-12" db="EMBL/GenBank/DDBJ databases">
        <authorList>
            <person name="Song W.-J."/>
            <person name="Kurnit D.M."/>
        </authorList>
    </citation>
    <scope>NUCLEOTIDE SEQUENCE [LARGE SCALE GENOMIC DNA]</scope>
    <source>
        <strain evidence="5">HGB1681</strain>
    </source>
</reference>
<feature type="domain" description="PTS EIIB type-2" evidence="3">
    <location>
        <begin position="1"/>
        <end position="93"/>
    </location>
</feature>
<dbReference type="EMBL" id="NIBU01000007">
    <property type="protein sequence ID" value="PHM37554.1"/>
    <property type="molecule type" value="Genomic_DNA"/>
</dbReference>
<evidence type="ECO:0000313" key="6">
    <source>
        <dbReference type="Proteomes" id="UP000196435"/>
    </source>
</evidence>
<dbReference type="InterPro" id="IPR036095">
    <property type="entry name" value="PTS_EIIB-like_sf"/>
</dbReference>
<evidence type="ECO:0000313" key="7">
    <source>
        <dbReference type="Proteomes" id="UP000224871"/>
    </source>
</evidence>
<dbReference type="GO" id="GO:0009401">
    <property type="term" value="P:phosphoenolpyruvate-dependent sugar phosphotransferase system"/>
    <property type="evidence" value="ECO:0007669"/>
    <property type="project" value="UniProtKB-KW"/>
</dbReference>
<reference evidence="4 7" key="3">
    <citation type="journal article" date="2017" name="Nat. Microbiol.">
        <title>Natural product diversity associated with the nematode symbionts Photorhabdus and Xenorhabdus.</title>
        <authorList>
            <person name="Tobias N.J."/>
            <person name="Wolff H."/>
            <person name="Djahanschiri B."/>
            <person name="Grundmann F."/>
            <person name="Kronenwerth M."/>
            <person name="Shi Y.M."/>
            <person name="Simonyi S."/>
            <person name="Grun P."/>
            <person name="Shapiro-Ilan D."/>
            <person name="Pidot S.J."/>
            <person name="Stinear T.P."/>
            <person name="Ebersberger I."/>
            <person name="Bode H.B."/>
        </authorList>
    </citation>
    <scope>NUCLEOTIDE SEQUENCE [LARGE SCALE GENOMIC DNA]</scope>
    <source>
        <strain evidence="4 7">DSM 16336</strain>
    </source>
</reference>
<dbReference type="Pfam" id="PF02302">
    <property type="entry name" value="PTS_IIB"/>
    <property type="match status" value="1"/>
</dbReference>
<dbReference type="EMBL" id="FTLG01000080">
    <property type="protein sequence ID" value="SIP72961.1"/>
    <property type="molecule type" value="Genomic_DNA"/>
</dbReference>
<evidence type="ECO:0000259" key="3">
    <source>
        <dbReference type="PROSITE" id="PS51099"/>
    </source>
</evidence>
<dbReference type="Proteomes" id="UP000224871">
    <property type="component" value="Unassembled WGS sequence"/>
</dbReference>
<dbReference type="GO" id="GO:0008982">
    <property type="term" value="F:protein-N(PI)-phosphohistidine-sugar phosphotransferase activity"/>
    <property type="evidence" value="ECO:0007669"/>
    <property type="project" value="InterPro"/>
</dbReference>
<dbReference type="AlphaFoldDB" id="A0A1N6MVW9"/>
<evidence type="ECO:0000256" key="1">
    <source>
        <dbReference type="ARBA" id="ARBA00022679"/>
    </source>
</evidence>
<proteinExistence type="predicted"/>
<gene>
    <name evidence="5" type="primary">sgaB</name>
    <name evidence="4" type="ORF">Xinn_00939</name>
    <name evidence="5" type="ORF">XIS1_1700012</name>
</gene>
<keyword evidence="7" id="KW-1185">Reference proteome</keyword>
<dbReference type="SUPFAM" id="SSF52794">
    <property type="entry name" value="PTS system IIB component-like"/>
    <property type="match status" value="1"/>
</dbReference>
<protein>
    <submittedName>
        <fullName evidence="4">PTS ascorbate transporter subunit IIB</fullName>
    </submittedName>
    <submittedName>
        <fullName evidence="5">Putative sugar phosphotransferase component II B</fullName>
    </submittedName>
</protein>
<organism evidence="5 6">
    <name type="scientific">Xenorhabdus innexi</name>
    <dbReference type="NCBI Taxonomy" id="290109"/>
    <lineage>
        <taxon>Bacteria</taxon>
        <taxon>Pseudomonadati</taxon>
        <taxon>Pseudomonadota</taxon>
        <taxon>Gammaproteobacteria</taxon>
        <taxon>Enterobacterales</taxon>
        <taxon>Morganellaceae</taxon>
        <taxon>Xenorhabdus</taxon>
    </lineage>
</organism>
<keyword evidence="2" id="KW-0598">Phosphotransferase system</keyword>
<keyword evidence="1 5" id="KW-0808">Transferase</keyword>
<dbReference type="PROSITE" id="PS51099">
    <property type="entry name" value="PTS_EIIB_TYPE_2"/>
    <property type="match status" value="1"/>
</dbReference>
<name>A0A1N6MVW9_9GAMM</name>
<dbReference type="InterPro" id="IPR013011">
    <property type="entry name" value="PTS_EIIB_2"/>
</dbReference>
<accession>A0A1N6MVW9</accession>
<dbReference type="RefSeq" id="WP_086956199.1">
    <property type="nucleotide sequence ID" value="NZ_CAWNQC010000270.1"/>
</dbReference>
<dbReference type="OrthoDB" id="6603449at2"/>
<sequence>MHITVVCGHGLGTSLIMEMSIKSILQELGVEASVGHTDLGSAKGIKSDIFVATKDIAEQLAAQQINGKIVVLENMLDKSAMKSRLSLVLQDLGKL</sequence>
<evidence type="ECO:0000313" key="5">
    <source>
        <dbReference type="EMBL" id="SIP72961.1"/>
    </source>
</evidence>
<evidence type="ECO:0000256" key="2">
    <source>
        <dbReference type="ARBA" id="ARBA00022683"/>
    </source>
</evidence>
<dbReference type="InterPro" id="IPR003501">
    <property type="entry name" value="PTS_EIIB_2/3"/>
</dbReference>
<dbReference type="Proteomes" id="UP000196435">
    <property type="component" value="Unassembled WGS sequence"/>
</dbReference>
<reference evidence="6" key="2">
    <citation type="submission" date="2016-12" db="EMBL/GenBank/DDBJ databases">
        <authorList>
            <person name="Gaudriault S."/>
        </authorList>
    </citation>
    <scope>NUCLEOTIDE SEQUENCE [LARGE SCALE GENOMIC DNA]</scope>
    <source>
        <strain evidence="6">HGB1681 (deposited as PTA-6826 in the American Type Culture Collection)</strain>
    </source>
</reference>
<evidence type="ECO:0000313" key="4">
    <source>
        <dbReference type="EMBL" id="PHM37554.1"/>
    </source>
</evidence>
<dbReference type="CDD" id="cd05563">
    <property type="entry name" value="PTS_IIB_ascorbate"/>
    <property type="match status" value="1"/>
</dbReference>